<proteinExistence type="predicted"/>
<organism evidence="1 2">
    <name type="scientific">Dactylosporangium siamense</name>
    <dbReference type="NCBI Taxonomy" id="685454"/>
    <lineage>
        <taxon>Bacteria</taxon>
        <taxon>Bacillati</taxon>
        <taxon>Actinomycetota</taxon>
        <taxon>Actinomycetes</taxon>
        <taxon>Micromonosporales</taxon>
        <taxon>Micromonosporaceae</taxon>
        <taxon>Dactylosporangium</taxon>
    </lineage>
</organism>
<sequence length="285" mass="28937">MLVAGVLAVLATAACGSDEPGGKAGRDLLDRLSPVGTPTATVVDLARVRKELGLPADFGGATGSREAAQQRFDSIVAMAYPIWSTPLKSAVRDAVDLGRVSAVANNGVGRQAVTVLATGQKLGEITAALKAGGYTEDNGVWRAPAGNRVTAAAAVGGGDGFLVTGADAATVRSTARGEGTGFKGRVRELIDQLDAPAAAAVDYPSGCVDAAAVADDIAGQKGRIMLIVPGASTDRVRTGEIQSFTVDTSKVEGDKVTVTLTHARAEITPLQFVGGERSVTEVYGC</sequence>
<dbReference type="EMBL" id="BONQ01000030">
    <property type="protein sequence ID" value="GIG44034.1"/>
    <property type="molecule type" value="Genomic_DNA"/>
</dbReference>
<dbReference type="AlphaFoldDB" id="A0A919U642"/>
<name>A0A919U642_9ACTN</name>
<gene>
    <name evidence="1" type="ORF">Dsi01nite_020750</name>
</gene>
<comment type="caution">
    <text evidence="1">The sequence shown here is derived from an EMBL/GenBank/DDBJ whole genome shotgun (WGS) entry which is preliminary data.</text>
</comment>
<evidence type="ECO:0000313" key="1">
    <source>
        <dbReference type="EMBL" id="GIG44034.1"/>
    </source>
</evidence>
<reference evidence="1" key="1">
    <citation type="submission" date="2021-01" db="EMBL/GenBank/DDBJ databases">
        <title>Whole genome shotgun sequence of Dactylosporangium siamense NBRC 106093.</title>
        <authorList>
            <person name="Komaki H."/>
            <person name="Tamura T."/>
        </authorList>
    </citation>
    <scope>NUCLEOTIDE SEQUENCE</scope>
    <source>
        <strain evidence="1">NBRC 106093</strain>
    </source>
</reference>
<dbReference type="Proteomes" id="UP000660611">
    <property type="component" value="Unassembled WGS sequence"/>
</dbReference>
<accession>A0A919U642</accession>
<protein>
    <submittedName>
        <fullName evidence="1">Uncharacterized protein</fullName>
    </submittedName>
</protein>
<evidence type="ECO:0000313" key="2">
    <source>
        <dbReference type="Proteomes" id="UP000660611"/>
    </source>
</evidence>
<keyword evidence="2" id="KW-1185">Reference proteome</keyword>